<dbReference type="CDD" id="cd00063">
    <property type="entry name" value="FN3"/>
    <property type="match status" value="1"/>
</dbReference>
<feature type="chain" id="PRO_5024895947" evidence="3">
    <location>
        <begin position="32"/>
        <end position="1849"/>
    </location>
</feature>
<protein>
    <submittedName>
        <fullName evidence="5">Fibronectin type III domain-containing protein</fullName>
    </submittedName>
</protein>
<accession>A0A5P6VQ36</accession>
<sequence>MDKKTCRRALSLMMSLLLCVTSINFSIIANAAEIDGGDVAEAIVSETLEDTAEPVEEVEKADLPEGEEAQAEDETEEVSEEPDDTSGEESDEGIDDTLEDVNADAPEKLPEEEPDEELSALAGVFEDVAELTNVDEELEEEELEEELKEDEEEEEDVAFEESKVIDGVRVLVKADEGVFPEGATLSVAKVSGSEEQAVEAAVDAERASNKNVVESYTFDIKVLDADGNEIEPDTSKGTVKVSFTLEEVANGNLEADVYHVKGEVGSLSVDELNTVEVGETTVEAETDGFSYYVIVFSYDNLEYRFPSLDRIRILQILQRMMPLDSEKSITSAVSSNTSCFTVVNDNGEWYVVPGEFFTSTETLTVTYGGVDYVITVTVDVKDLSTATIKGLSKYYPVGTNASKIAGYINVLVGDERLYDGYATEVTDKNGESVDSLSEEGEYTLKIKPSESGYIGCVGEKTVKINAINTISGFTYTRASEEGSIAAEPASNLVDGNASNKWCSSYVPTWIEFKTSDNSLITPAGYIFVTGNDTSSESGRNPKNWVLKAKKNSEDAWTTIDTKTDNTEMPASNYAPYYFEFENTNSYQYFRLEINAIQYGSTFQLSEFYFIEKEPDYAAEVDGTKYLNWDDAVTAWKSESGSTLKLLSDAKVSSTIELTGSEKVLDLNGHGLIYTGPTGTTDRFKSVLRSETDLEIKDSSPDVEHKYTITAYSDKSNGAGLATVNDNATGENVKTFTGGYITGGKGYLFSGVPYGGAIYADKKLKMTGGTLIGNESTNGGAVYLKKEASFIGTTFIGNYASSDGGAICFDKEHNTNVTMDKCKVLYNYALVGTSGIYPSVKTGCAVLIKDSIFKNNATIGTGAANIGVLIIVNENSTLTLSGKCIVIDNVDVNGNPNNLFVCDSTKATLKIGVDGLAEGSQIGITMDNPVNFTKAMVNKSYFSSDNPDYIVLNDTEGLKIGSPYTPLSNETPVTIYKGDIAIGTTAPVIGDTLTVKCDATGVTYQWYVDGAAKSKGTSDTYTVEAADAGKKIIVKATQPKMADGTAYTSEAPTKDSAQTATVAKKTGTTQASLLDYVKLDFATETVSVMEAHRTECELATSNTATKGESSLNVTDILDSSESPAIYFRACEQSETYAGPWESVAHIGRGPAPAGFTTTKASSEADGSIIGTTALMEYKLKDTDDAYTAASEPSTEVAAGTYLVRYKAVTGESLASSWFASKSTEVVVQAKADQEAPSESLFEIKHVSPDKTNDGEISGVDPTMQYFMDGDGWYSITGTSLINLRPGTIKVRYKGDDDTNPSSAIELKIEKLTAEFTLENVQVTDIETDSVVMNGALSPAKYANSGCISVAGFEYRKYGTEEWTDVTAEVSDGTFNVSVTGLEPNTKYEYKAYFVKVDSEVKQYAMDGDAEKIFSFTTDKLPEEKTDTGSIHVTVTHTGGDTRDVIITIENGNEPLSSKNYSGDGIDFTGLPDGNYNVVCRTADGNYTETKLLIIQEGAAVETSFEVSPYNLNSIVEITNGAPSIAVGGLNELFEEGDETNATGNNKVELKLVVEEKSDDNTTTDSDGYKEIEKLLGSNMKLDQLLDINIVKTVTTRDDFGNTTSSTTDNITDTGSKLIRMAMSLKDIIIKGLTVFSYHVSDPADPTTGEARELKKLSSADSDEAGYYADVLNRTLWINETKFSLYAIAHVEEPEEPVAGKTTGEPAKASQVKTAPVYRLFNTKTGEYFYTMLKDERDTILANGATKGWTDEGTAWQASAKTTDKPVYRLFDIKGKGGHVYTTDVTLKSELMTKGWIDEGIAWYAPSVSGRVIYKITNKTTGKILYTTSKAEKDTLDAAGFTCEEAEFRAY</sequence>
<dbReference type="RefSeq" id="WP_151623067.1">
    <property type="nucleotide sequence ID" value="NZ_CP043028.1"/>
</dbReference>
<dbReference type="Gene3D" id="2.60.40.2700">
    <property type="match status" value="1"/>
</dbReference>
<dbReference type="InterPro" id="IPR003961">
    <property type="entry name" value="FN3_dom"/>
</dbReference>
<organism evidence="5 6">
    <name type="scientific">Pseudobutyrivibrio xylanivorans</name>
    <dbReference type="NCBI Taxonomy" id="185007"/>
    <lineage>
        <taxon>Bacteria</taxon>
        <taxon>Bacillati</taxon>
        <taxon>Bacillota</taxon>
        <taxon>Clostridia</taxon>
        <taxon>Lachnospirales</taxon>
        <taxon>Lachnospiraceae</taxon>
        <taxon>Pseudobutyrivibrio</taxon>
    </lineage>
</organism>
<feature type="region of interest" description="Disordered" evidence="2">
    <location>
        <begin position="48"/>
        <end position="96"/>
    </location>
</feature>
<dbReference type="KEGG" id="pxv:FXF36_06805"/>
<feature type="coiled-coil region" evidence="1">
    <location>
        <begin position="126"/>
        <end position="163"/>
    </location>
</feature>
<name>A0A5P6VQ36_PSEXY</name>
<keyword evidence="1" id="KW-0175">Coiled coil</keyword>
<keyword evidence="3" id="KW-0732">Signal</keyword>
<dbReference type="EMBL" id="CP043028">
    <property type="protein sequence ID" value="QFJ54580.1"/>
    <property type="molecule type" value="Genomic_DNA"/>
</dbReference>
<reference evidence="6" key="1">
    <citation type="submission" date="2019-08" db="EMBL/GenBank/DDBJ databases">
        <title>Complete Genome Sequence of the Polysaccharide-Degrading Rumen Bacterium Pseudobutyrivibrio xylanivorans MA3014.</title>
        <authorList>
            <person name="Palevich N."/>
            <person name="Maclean P.H."/>
            <person name="Kelly W.J."/>
            <person name="Leahy S.C."/>
            <person name="Rakonjac J."/>
            <person name="Attwood G.T."/>
        </authorList>
    </citation>
    <scope>NUCLEOTIDE SEQUENCE [LARGE SCALE GENOMIC DNA]</scope>
    <source>
        <strain evidence="6">MA3014</strain>
    </source>
</reference>
<feature type="domain" description="DUF5648" evidence="4">
    <location>
        <begin position="1705"/>
        <end position="1803"/>
    </location>
</feature>
<dbReference type="InterPro" id="IPR008979">
    <property type="entry name" value="Galactose-bd-like_sf"/>
</dbReference>
<dbReference type="Proteomes" id="UP000327030">
    <property type="component" value="Chromosome 1"/>
</dbReference>
<feature type="signal peptide" evidence="3">
    <location>
        <begin position="1"/>
        <end position="31"/>
    </location>
</feature>
<dbReference type="InterPro" id="IPR043708">
    <property type="entry name" value="DUF5648"/>
</dbReference>
<feature type="compositionally biased region" description="Acidic residues" evidence="2">
    <location>
        <begin position="64"/>
        <end position="96"/>
    </location>
</feature>
<evidence type="ECO:0000256" key="3">
    <source>
        <dbReference type="SAM" id="SignalP"/>
    </source>
</evidence>
<gene>
    <name evidence="5" type="ORF">FXF36_06805</name>
</gene>
<evidence type="ECO:0000259" key="4">
    <source>
        <dbReference type="Pfam" id="PF18885"/>
    </source>
</evidence>
<proteinExistence type="predicted"/>
<dbReference type="Pfam" id="PF18885">
    <property type="entry name" value="DUF5648"/>
    <property type="match status" value="1"/>
</dbReference>
<dbReference type="OrthoDB" id="1654093at2"/>
<evidence type="ECO:0000256" key="2">
    <source>
        <dbReference type="SAM" id="MobiDB-lite"/>
    </source>
</evidence>
<evidence type="ECO:0000313" key="5">
    <source>
        <dbReference type="EMBL" id="QFJ54580.1"/>
    </source>
</evidence>
<dbReference type="SUPFAM" id="SSF49785">
    <property type="entry name" value="Galactose-binding domain-like"/>
    <property type="match status" value="1"/>
</dbReference>
<evidence type="ECO:0000313" key="6">
    <source>
        <dbReference type="Proteomes" id="UP000327030"/>
    </source>
</evidence>
<evidence type="ECO:0000256" key="1">
    <source>
        <dbReference type="SAM" id="Coils"/>
    </source>
</evidence>
<dbReference type="Gene3D" id="2.60.120.260">
    <property type="entry name" value="Galactose-binding domain-like"/>
    <property type="match status" value="1"/>
</dbReference>